<evidence type="ECO:0000256" key="3">
    <source>
        <dbReference type="ARBA" id="ARBA00022490"/>
    </source>
</evidence>
<gene>
    <name evidence="11" type="ORF">Y1Q_0002600</name>
</gene>
<dbReference type="PANTHER" id="PTHR45690:SF19">
    <property type="entry name" value="NACHT, LRR AND PYD DOMAINS-CONTAINING PROTEIN 3"/>
    <property type="match status" value="1"/>
</dbReference>
<evidence type="ECO:0000313" key="12">
    <source>
        <dbReference type="Proteomes" id="UP000050525"/>
    </source>
</evidence>
<keyword evidence="6" id="KW-0067">ATP-binding</keyword>
<dbReference type="GO" id="GO:0005829">
    <property type="term" value="C:cytosol"/>
    <property type="evidence" value="ECO:0007669"/>
    <property type="project" value="UniProtKB-SubCell"/>
</dbReference>
<dbReference type="PROSITE" id="PS50837">
    <property type="entry name" value="NACHT"/>
    <property type="match status" value="1"/>
</dbReference>
<dbReference type="InterPro" id="IPR050637">
    <property type="entry name" value="NLRP_innate_immun_reg"/>
</dbReference>
<dbReference type="STRING" id="8496.A0A151NLL4"/>
<accession>A0A151NLL4</accession>
<dbReference type="GO" id="GO:0005524">
    <property type="term" value="F:ATP binding"/>
    <property type="evidence" value="ECO:0007669"/>
    <property type="project" value="UniProtKB-KW"/>
</dbReference>
<protein>
    <submittedName>
        <fullName evidence="11">NACHT, LRR and PYD domains-containing protein 3-like</fullName>
    </submittedName>
</protein>
<evidence type="ECO:0000256" key="6">
    <source>
        <dbReference type="ARBA" id="ARBA00022840"/>
    </source>
</evidence>
<comment type="subcellular location">
    <subcellularLocation>
        <location evidence="1">Inflammasome</location>
    </subcellularLocation>
</comment>
<dbReference type="Gene3D" id="3.80.10.10">
    <property type="entry name" value="Ribonuclease Inhibitor"/>
    <property type="match status" value="1"/>
</dbReference>
<evidence type="ECO:0000256" key="2">
    <source>
        <dbReference type="ARBA" id="ARBA00008665"/>
    </source>
</evidence>
<evidence type="ECO:0000256" key="8">
    <source>
        <dbReference type="ARBA" id="ARBA00023198"/>
    </source>
</evidence>
<feature type="domain" description="NACHT" evidence="10">
    <location>
        <begin position="247"/>
        <end position="380"/>
    </location>
</feature>
<organism evidence="11 12">
    <name type="scientific">Alligator mississippiensis</name>
    <name type="common">American alligator</name>
    <dbReference type="NCBI Taxonomy" id="8496"/>
    <lineage>
        <taxon>Eukaryota</taxon>
        <taxon>Metazoa</taxon>
        <taxon>Chordata</taxon>
        <taxon>Craniata</taxon>
        <taxon>Vertebrata</taxon>
        <taxon>Euteleostomi</taxon>
        <taxon>Archelosauria</taxon>
        <taxon>Archosauria</taxon>
        <taxon>Crocodylia</taxon>
        <taxon>Alligatoridae</taxon>
        <taxon>Alligatorinae</taxon>
        <taxon>Alligator</taxon>
    </lineage>
</organism>
<proteinExistence type="inferred from homology"/>
<dbReference type="Pfam" id="PF05729">
    <property type="entry name" value="NACHT"/>
    <property type="match status" value="1"/>
</dbReference>
<keyword evidence="3" id="KW-0963">Cytoplasm</keyword>
<evidence type="ECO:0000256" key="9">
    <source>
        <dbReference type="ARBA" id="ARBA00023233"/>
    </source>
</evidence>
<dbReference type="Gene3D" id="3.40.50.300">
    <property type="entry name" value="P-loop containing nucleotide triphosphate hydrolases"/>
    <property type="match status" value="1"/>
</dbReference>
<comment type="caution">
    <text evidence="11">The sequence shown here is derived from an EMBL/GenBank/DDBJ whole genome shotgun (WGS) entry which is preliminary data.</text>
</comment>
<name>A0A151NLL4_ALLMI</name>
<keyword evidence="4" id="KW-0677">Repeat</keyword>
<keyword evidence="7" id="KW-0832">Ubl conjugation</keyword>
<evidence type="ECO:0000256" key="7">
    <source>
        <dbReference type="ARBA" id="ARBA00022843"/>
    </source>
</evidence>
<dbReference type="InterPro" id="IPR032675">
    <property type="entry name" value="LRR_dom_sf"/>
</dbReference>
<keyword evidence="8" id="KW-0395">Inflammatory response</keyword>
<dbReference type="Pfam" id="PF17776">
    <property type="entry name" value="NLRC4_HD2"/>
    <property type="match status" value="1"/>
</dbReference>
<evidence type="ECO:0000256" key="1">
    <source>
        <dbReference type="ARBA" id="ARBA00004110"/>
    </source>
</evidence>
<evidence type="ECO:0000259" key="10">
    <source>
        <dbReference type="PROSITE" id="PS50837"/>
    </source>
</evidence>
<keyword evidence="12" id="KW-1185">Reference proteome</keyword>
<evidence type="ECO:0000313" key="11">
    <source>
        <dbReference type="EMBL" id="KYO37375.1"/>
    </source>
</evidence>
<dbReference type="Proteomes" id="UP000050525">
    <property type="component" value="Unassembled WGS sequence"/>
</dbReference>
<keyword evidence="5" id="KW-0547">Nucleotide-binding</keyword>
<evidence type="ECO:0000256" key="5">
    <source>
        <dbReference type="ARBA" id="ARBA00022741"/>
    </source>
</evidence>
<evidence type="ECO:0000256" key="4">
    <source>
        <dbReference type="ARBA" id="ARBA00022737"/>
    </source>
</evidence>
<dbReference type="EMBL" id="AKHW03002726">
    <property type="protein sequence ID" value="KYO37375.1"/>
    <property type="molecule type" value="Genomic_DNA"/>
</dbReference>
<dbReference type="SMART" id="SM00368">
    <property type="entry name" value="LRR_RI"/>
    <property type="match status" value="5"/>
</dbReference>
<comment type="similarity">
    <text evidence="2">Belongs to the NLRP family.</text>
</comment>
<dbReference type="InterPro" id="IPR041267">
    <property type="entry name" value="NLRP_HD2"/>
</dbReference>
<reference evidence="11 12" key="1">
    <citation type="journal article" date="2012" name="Genome Biol.">
        <title>Sequencing three crocodilian genomes to illuminate the evolution of archosaurs and amniotes.</title>
        <authorList>
            <person name="St John J.A."/>
            <person name="Braun E.L."/>
            <person name="Isberg S.R."/>
            <person name="Miles L.G."/>
            <person name="Chong A.Y."/>
            <person name="Gongora J."/>
            <person name="Dalzell P."/>
            <person name="Moran C."/>
            <person name="Bed'hom B."/>
            <person name="Abzhanov A."/>
            <person name="Burgess S.C."/>
            <person name="Cooksey A.M."/>
            <person name="Castoe T.A."/>
            <person name="Crawford N.G."/>
            <person name="Densmore L.D."/>
            <person name="Drew J.C."/>
            <person name="Edwards S.V."/>
            <person name="Faircloth B.C."/>
            <person name="Fujita M.K."/>
            <person name="Greenwold M.J."/>
            <person name="Hoffmann F.G."/>
            <person name="Howard J.M."/>
            <person name="Iguchi T."/>
            <person name="Janes D.E."/>
            <person name="Khan S.Y."/>
            <person name="Kohno S."/>
            <person name="de Koning A.J."/>
            <person name="Lance S.L."/>
            <person name="McCarthy F.M."/>
            <person name="McCormack J.E."/>
            <person name="Merchant M.E."/>
            <person name="Peterson D.G."/>
            <person name="Pollock D.D."/>
            <person name="Pourmand N."/>
            <person name="Raney B.J."/>
            <person name="Roessler K.A."/>
            <person name="Sanford J.R."/>
            <person name="Sawyer R.H."/>
            <person name="Schmidt C.J."/>
            <person name="Triplett E.W."/>
            <person name="Tuberville T.D."/>
            <person name="Venegas-Anaya M."/>
            <person name="Howard J.T."/>
            <person name="Jarvis E.D."/>
            <person name="Guillette L.J.Jr."/>
            <person name="Glenn T.C."/>
            <person name="Green R.E."/>
            <person name="Ray D.A."/>
        </authorList>
    </citation>
    <scope>NUCLEOTIDE SEQUENCE [LARGE SCALE GENOMIC DNA]</scope>
    <source>
        <strain evidence="11">KSC_2009_1</strain>
    </source>
</reference>
<sequence>MASDQRRIVSEGDVTAFSVYLHNYTAGELRRLSEYFLPDLVYIIENDVRAVLQELSSREVLMAWQAQSYAAWEKDHDAASAAEKLVADLLAQGQDAGLGLWKCLYALQSRWSHPNLHGMVDEILENGHNLLNEILLNEYGYVLDPELTACQEAHKAQLHEMTGDLKENAAPGLSQGPQSFPISSRYVEIKVISDRDFKKQIHHEHEALAAAGELNEYRLQRRTRTALERITPDRLFRWCPRSRRVPLSVMVSGVAGVGKTTLVQKFVFDWATGKHYQKFTFVFFFKFRDLAEEKVSLESLLCKTYPRLRAQLGKVLGDPEKLLFIFDGLDESKGGLKLTGSGSDELCRTLGDIKPAWVLVASLLRQTLLKGCSVLLTSRPQNLASLGTGVFQRVASIVGFLAKERERYFSMFFVDEKVSQEAFRYVRDSQVLYTLCYNPSYCWITCTALKPCFATRDGKPPPAPKTVTQLFVCYITHILANHSLEQPKLQVMRDALTQVGWLAGYGITNRILVFDDNYMQAFNVKFYPFLTGFLAENPKSQAPSPVTYSFLHLTVQEFLAALVYYLDYNKDNLADMLARARACKEGTYDIFLRFLAGLSHPATRAPLERFLGKLSADAAHHVIMWLSEFNCQAVQSSAGPVGQRKLMNEFTLLFESRNRQLVCDVLGLSVCLDFTKFHLMLVDCTVLGYILSCCEEVERLTLNACFIQDTGLEQLGPELHKVRELSLVDNDLKDPSMKVICGALKRPDCRMEALSLKDNAFTSDCCEDLAFALKENQSLLSLDLGKNKVLDSGLSYLCQAFEDPHCRMQKLLLQGTGLSNFSCQILSCALATNTSLQHLNLSSNMFTDECAEEMRQLILTCPYLKEIRLGFCDFTPAMEENLKKLAVEGGSSYAKGTELCRSQSAADSSGPRTPGSAVLLVLGLGA</sequence>
<dbReference type="SUPFAM" id="SSF52540">
    <property type="entry name" value="P-loop containing nucleoside triphosphate hydrolases"/>
    <property type="match status" value="1"/>
</dbReference>
<dbReference type="Pfam" id="PF13516">
    <property type="entry name" value="LRR_6"/>
    <property type="match status" value="2"/>
</dbReference>
<dbReference type="SUPFAM" id="SSF52047">
    <property type="entry name" value="RNI-like"/>
    <property type="match status" value="1"/>
</dbReference>
<dbReference type="InterPro" id="IPR007111">
    <property type="entry name" value="NACHT_NTPase"/>
</dbReference>
<dbReference type="InterPro" id="IPR027417">
    <property type="entry name" value="P-loop_NTPase"/>
</dbReference>
<dbReference type="InterPro" id="IPR001611">
    <property type="entry name" value="Leu-rich_rpt"/>
</dbReference>
<dbReference type="AlphaFoldDB" id="A0A151NLL4"/>
<keyword evidence="9" id="KW-1271">Inflammasome</keyword>
<dbReference type="PANTHER" id="PTHR45690">
    <property type="entry name" value="NACHT, LRR AND PYD DOMAINS-CONTAINING PROTEIN 12"/>
    <property type="match status" value="1"/>
</dbReference>